<sequence>MKTVYLPFLSQPIKFIQSPYINTYRFYRNRSGLHLKPYDTDTISTVDRPQRLPKTLQQLQPNDFPFGCKRFLTLRQTGKRTKEKRMTLPSPSFKEFFQKRVRILHIICVPINYGELSSITSFTKASPLLHSKRHCAQPNEL</sequence>
<name>A0A6N3F4W2_9BACT</name>
<gene>
    <name evidence="1" type="ORF">PCLFYP37_03019</name>
</gene>
<proteinExistence type="predicted"/>
<organism evidence="1">
    <name type="scientific">Paraprevotella clara</name>
    <dbReference type="NCBI Taxonomy" id="454154"/>
    <lineage>
        <taxon>Bacteria</taxon>
        <taxon>Pseudomonadati</taxon>
        <taxon>Bacteroidota</taxon>
        <taxon>Bacteroidia</taxon>
        <taxon>Bacteroidales</taxon>
        <taxon>Prevotellaceae</taxon>
        <taxon>Paraprevotella</taxon>
    </lineage>
</organism>
<accession>A0A6N3F4W2</accession>
<protein>
    <submittedName>
        <fullName evidence="1">Uncharacterized protein</fullName>
    </submittedName>
</protein>
<evidence type="ECO:0000313" key="1">
    <source>
        <dbReference type="EMBL" id="VYU46959.1"/>
    </source>
</evidence>
<dbReference type="EMBL" id="CACRUT010000016">
    <property type="protein sequence ID" value="VYU46959.1"/>
    <property type="molecule type" value="Genomic_DNA"/>
</dbReference>
<reference evidence="1" key="1">
    <citation type="submission" date="2019-11" db="EMBL/GenBank/DDBJ databases">
        <authorList>
            <person name="Feng L."/>
        </authorList>
    </citation>
    <scope>NUCLEOTIDE SEQUENCE</scope>
    <source>
        <strain evidence="1">PclaraLFYP37</strain>
    </source>
</reference>
<dbReference type="AlphaFoldDB" id="A0A6N3F4W2"/>